<dbReference type="OrthoDB" id="1079772at2759"/>
<dbReference type="EMBL" id="PKPP01020308">
    <property type="protein sequence ID" value="PWA35281.1"/>
    <property type="molecule type" value="Genomic_DNA"/>
</dbReference>
<gene>
    <name evidence="1" type="ORF">CTI12_AA613500</name>
</gene>
<protein>
    <recommendedName>
        <fullName evidence="3">DNA-binding pseudobarrel domain-containing protein</fullName>
    </recommendedName>
</protein>
<dbReference type="Proteomes" id="UP000245207">
    <property type="component" value="Unassembled WGS sequence"/>
</dbReference>
<name>A0A2U1KEZ6_ARTAN</name>
<dbReference type="AlphaFoldDB" id="A0A2U1KEZ6"/>
<proteinExistence type="predicted"/>
<organism evidence="1 2">
    <name type="scientific">Artemisia annua</name>
    <name type="common">Sweet wormwood</name>
    <dbReference type="NCBI Taxonomy" id="35608"/>
    <lineage>
        <taxon>Eukaryota</taxon>
        <taxon>Viridiplantae</taxon>
        <taxon>Streptophyta</taxon>
        <taxon>Embryophyta</taxon>
        <taxon>Tracheophyta</taxon>
        <taxon>Spermatophyta</taxon>
        <taxon>Magnoliopsida</taxon>
        <taxon>eudicotyledons</taxon>
        <taxon>Gunneridae</taxon>
        <taxon>Pentapetalae</taxon>
        <taxon>asterids</taxon>
        <taxon>campanulids</taxon>
        <taxon>Asterales</taxon>
        <taxon>Asteraceae</taxon>
        <taxon>Asteroideae</taxon>
        <taxon>Anthemideae</taxon>
        <taxon>Artemisiinae</taxon>
        <taxon>Artemisia</taxon>
    </lineage>
</organism>
<comment type="caution">
    <text evidence="1">The sequence shown here is derived from an EMBL/GenBank/DDBJ whole genome shotgun (WGS) entry which is preliminary data.</text>
</comment>
<keyword evidence="2" id="KW-1185">Reference proteome</keyword>
<reference evidence="1 2" key="1">
    <citation type="journal article" date="2018" name="Mol. Plant">
        <title>The genome of Artemisia annua provides insight into the evolution of Asteraceae family and artemisinin biosynthesis.</title>
        <authorList>
            <person name="Shen Q."/>
            <person name="Zhang L."/>
            <person name="Liao Z."/>
            <person name="Wang S."/>
            <person name="Yan T."/>
            <person name="Shi P."/>
            <person name="Liu M."/>
            <person name="Fu X."/>
            <person name="Pan Q."/>
            <person name="Wang Y."/>
            <person name="Lv Z."/>
            <person name="Lu X."/>
            <person name="Zhang F."/>
            <person name="Jiang W."/>
            <person name="Ma Y."/>
            <person name="Chen M."/>
            <person name="Hao X."/>
            <person name="Li L."/>
            <person name="Tang Y."/>
            <person name="Lv G."/>
            <person name="Zhou Y."/>
            <person name="Sun X."/>
            <person name="Brodelius P.E."/>
            <person name="Rose J.K.C."/>
            <person name="Tang K."/>
        </authorList>
    </citation>
    <scope>NUCLEOTIDE SEQUENCE [LARGE SCALE GENOMIC DNA]</scope>
    <source>
        <strain evidence="2">cv. Huhao1</strain>
        <tissue evidence="1">Leaf</tissue>
    </source>
</reference>
<sequence length="349" mass="41103">MKLKRMAQQFVMRYVHNSLSSQQVLPDYFEEYFKSENDVLYLTGNDRLRYKTWQAFVFANVPDETSDIHFVKQGQDDYYVTVYAKDGSECAGYDRRTIGPRYIRCLSTYNPSSITLLPGDFIQDIWQPSFKLIYSTDMIFYVKNERVKLYPDHAVRMNTFIGDGWDDFIETTGIESGQRLAFTNMERYTLSVVVIGGDGQGLSKEDIRFQLPKRPPRPTFFRDRNDPRFEHLCRWAHHADHENEEHVLYTRFTGDDLKIVYDFDETEQLRKYTRAKLVHRNVMGNGFQMRAEIVIKHDNIKKEELLILKGDWHQFGKDCAFQENSMLRFKLVRIDKHYVGGTDDGVPIG</sequence>
<evidence type="ECO:0000313" key="1">
    <source>
        <dbReference type="EMBL" id="PWA35281.1"/>
    </source>
</evidence>
<evidence type="ECO:0000313" key="2">
    <source>
        <dbReference type="Proteomes" id="UP000245207"/>
    </source>
</evidence>
<evidence type="ECO:0008006" key="3">
    <source>
        <dbReference type="Google" id="ProtNLM"/>
    </source>
</evidence>
<accession>A0A2U1KEZ6</accession>